<gene>
    <name evidence="3" type="primary">vanZ</name>
    <name evidence="3" type="ORF">H6X83_07135</name>
</gene>
<keyword evidence="4" id="KW-1185">Reference proteome</keyword>
<evidence type="ECO:0000313" key="4">
    <source>
        <dbReference type="Proteomes" id="UP000516046"/>
    </source>
</evidence>
<feature type="transmembrane region" description="Helical" evidence="1">
    <location>
        <begin position="86"/>
        <end position="105"/>
    </location>
</feature>
<keyword evidence="1" id="KW-1133">Transmembrane helix</keyword>
<dbReference type="InterPro" id="IPR006976">
    <property type="entry name" value="VanZ-like"/>
</dbReference>
<accession>A0A7G9WL01</accession>
<sequence>MKNTGLRVRQWICFLLAVCCMLTIFFFSAQNGTSSDGMSMPIADWLRQNLHLPLTDVQANHFVRKAAHFLIYLLLAVFASGWTSGFHWSAAAWLPVTVAFCALYAASDEFHQSFTAQRSPALQDVLLDTFGALTGALLVLLLLHIFHHFHNRRGGASMICPNCGYDNADDVICCIKCGEPLVDNKALFPPEDDEKVDLSEPDVYEPYEEEEVPEQKSKAPLVILIIFLCLVAVAAGLSIAWHQERGVWPWQQLFSNTASSQEGESSSHTPILPQKTVQTYTAADLAAAVQKSGFQAFAVAESEISGIKVDTQTLEDSAIVQFTVTKAMAILHMQIRFPMANPASSAVSGDAVASSAVKEENPVVTSWGVDTWKLTGTWNDAGGNALIIETCSAGNMTAYYIPAGSTDSRQISGSISETGEISLLSSKTQISGQFSPNGTGLLSVTLDGSKAQTQQFVMLSTAMASIPSAPSATPSLPPVSSAVSSSAVSAQTSVSSVASQQSAVPSQAVSVVP</sequence>
<feature type="transmembrane region" description="Helical" evidence="1">
    <location>
        <begin position="125"/>
        <end position="146"/>
    </location>
</feature>
<organism evidence="3 4">
    <name type="scientific">Caproicibacterium amylolyticum</name>
    <dbReference type="NCBI Taxonomy" id="2766537"/>
    <lineage>
        <taxon>Bacteria</taxon>
        <taxon>Bacillati</taxon>
        <taxon>Bacillota</taxon>
        <taxon>Clostridia</taxon>
        <taxon>Eubacteriales</taxon>
        <taxon>Oscillospiraceae</taxon>
        <taxon>Caproicibacterium</taxon>
    </lineage>
</organism>
<dbReference type="Pfam" id="PF04892">
    <property type="entry name" value="VanZ"/>
    <property type="match status" value="1"/>
</dbReference>
<protein>
    <submittedName>
        <fullName evidence="3">VanZ family protein</fullName>
    </submittedName>
</protein>
<dbReference type="EMBL" id="CP060696">
    <property type="protein sequence ID" value="QNO19363.1"/>
    <property type="molecule type" value="Genomic_DNA"/>
</dbReference>
<keyword evidence="1" id="KW-0472">Membrane</keyword>
<reference evidence="3 4" key="1">
    <citation type="submission" date="2020-08" db="EMBL/GenBank/DDBJ databases">
        <authorList>
            <person name="Ren C."/>
            <person name="Gu Y."/>
            <person name="Xu Y."/>
        </authorList>
    </citation>
    <scope>NUCLEOTIDE SEQUENCE [LARGE SCALE GENOMIC DNA]</scope>
    <source>
        <strain evidence="3 4">LBM18003</strain>
    </source>
</reference>
<feature type="transmembrane region" description="Helical" evidence="1">
    <location>
        <begin position="221"/>
        <end position="241"/>
    </location>
</feature>
<dbReference type="Proteomes" id="UP000516046">
    <property type="component" value="Chromosome"/>
</dbReference>
<dbReference type="RefSeq" id="WP_212508428.1">
    <property type="nucleotide sequence ID" value="NZ_CP060696.1"/>
</dbReference>
<keyword evidence="1" id="KW-0812">Transmembrane</keyword>
<feature type="transmembrane region" description="Helical" evidence="1">
    <location>
        <begin position="62"/>
        <end position="79"/>
    </location>
</feature>
<evidence type="ECO:0000256" key="1">
    <source>
        <dbReference type="SAM" id="Phobius"/>
    </source>
</evidence>
<dbReference type="KEGG" id="caml:H6X83_07135"/>
<name>A0A7G9WL01_9FIRM</name>
<evidence type="ECO:0000313" key="3">
    <source>
        <dbReference type="EMBL" id="QNO19363.1"/>
    </source>
</evidence>
<feature type="domain" description="VanZ-like" evidence="2">
    <location>
        <begin position="14"/>
        <end position="142"/>
    </location>
</feature>
<proteinExistence type="predicted"/>
<evidence type="ECO:0000259" key="2">
    <source>
        <dbReference type="Pfam" id="PF04892"/>
    </source>
</evidence>
<dbReference type="NCBIfam" id="NF037970">
    <property type="entry name" value="vanZ_1"/>
    <property type="match status" value="1"/>
</dbReference>
<feature type="transmembrane region" description="Helical" evidence="1">
    <location>
        <begin position="12"/>
        <end position="30"/>
    </location>
</feature>
<dbReference type="AlphaFoldDB" id="A0A7G9WL01"/>